<reference evidence="1 3" key="1">
    <citation type="journal article" date="2017" name="Nature">
        <title>The sunflower genome provides insights into oil metabolism, flowering and Asterid evolution.</title>
        <authorList>
            <person name="Badouin H."/>
            <person name="Gouzy J."/>
            <person name="Grassa C.J."/>
            <person name="Murat F."/>
            <person name="Staton S.E."/>
            <person name="Cottret L."/>
            <person name="Lelandais-Briere C."/>
            <person name="Owens G.L."/>
            <person name="Carrere S."/>
            <person name="Mayjonade B."/>
            <person name="Legrand L."/>
            <person name="Gill N."/>
            <person name="Kane N.C."/>
            <person name="Bowers J.E."/>
            <person name="Hubner S."/>
            <person name="Bellec A."/>
            <person name="Berard A."/>
            <person name="Berges H."/>
            <person name="Blanchet N."/>
            <person name="Boniface M.C."/>
            <person name="Brunel D."/>
            <person name="Catrice O."/>
            <person name="Chaidir N."/>
            <person name="Claudel C."/>
            <person name="Donnadieu C."/>
            <person name="Faraut T."/>
            <person name="Fievet G."/>
            <person name="Helmstetter N."/>
            <person name="King M."/>
            <person name="Knapp S.J."/>
            <person name="Lai Z."/>
            <person name="Le Paslier M.C."/>
            <person name="Lippi Y."/>
            <person name="Lorenzon L."/>
            <person name="Mandel J.R."/>
            <person name="Marage G."/>
            <person name="Marchand G."/>
            <person name="Marquand E."/>
            <person name="Bret-Mestries E."/>
            <person name="Morien E."/>
            <person name="Nambeesan S."/>
            <person name="Nguyen T."/>
            <person name="Pegot-Espagnet P."/>
            <person name="Pouilly N."/>
            <person name="Raftis F."/>
            <person name="Sallet E."/>
            <person name="Schiex T."/>
            <person name="Thomas J."/>
            <person name="Vandecasteele C."/>
            <person name="Vares D."/>
            <person name="Vear F."/>
            <person name="Vautrin S."/>
            <person name="Crespi M."/>
            <person name="Mangin B."/>
            <person name="Burke J.M."/>
            <person name="Salse J."/>
            <person name="Munos S."/>
            <person name="Vincourt P."/>
            <person name="Rieseberg L.H."/>
            <person name="Langlade N.B."/>
        </authorList>
    </citation>
    <scope>NUCLEOTIDE SEQUENCE [LARGE SCALE GENOMIC DNA]</scope>
    <source>
        <strain evidence="3">cv. SF193</strain>
        <tissue evidence="1">Leaves</tissue>
    </source>
</reference>
<reference evidence="1" key="3">
    <citation type="submission" date="2020-06" db="EMBL/GenBank/DDBJ databases">
        <title>Helianthus annuus Genome sequencing and assembly Release 2.</title>
        <authorList>
            <person name="Gouzy J."/>
            <person name="Langlade N."/>
            <person name="Munos S."/>
        </authorList>
    </citation>
    <scope>NUCLEOTIDE SEQUENCE</scope>
    <source>
        <tissue evidence="1">Leaves</tissue>
    </source>
</reference>
<dbReference type="Gramene" id="mRNA:HanXRQr2_Chr14g0623891">
    <property type="protein sequence ID" value="mRNA:HanXRQr2_Chr14g0623891"/>
    <property type="gene ID" value="HanXRQr2_Chr14g0623891"/>
</dbReference>
<evidence type="ECO:0000313" key="1">
    <source>
        <dbReference type="EMBL" id="KAF5767397.1"/>
    </source>
</evidence>
<dbReference type="EMBL" id="MNCJ02000329">
    <property type="protein sequence ID" value="KAF5767397.1"/>
    <property type="molecule type" value="Genomic_DNA"/>
</dbReference>
<sequence length="57" mass="6523">MLGYLSKDKVLKQQVTKITVGIVTRRPLVLQLHKTEGRQEEYAGHIVLARTYDKGIE</sequence>
<keyword evidence="3" id="KW-1185">Reference proteome</keyword>
<dbReference type="EMBL" id="CM007903">
    <property type="protein sequence ID" value="OTF97048.1"/>
    <property type="molecule type" value="Genomic_DNA"/>
</dbReference>
<evidence type="ECO:0000313" key="3">
    <source>
        <dbReference type="Proteomes" id="UP000215914"/>
    </source>
</evidence>
<organism evidence="2 3">
    <name type="scientific">Helianthus annuus</name>
    <name type="common">Common sunflower</name>
    <dbReference type="NCBI Taxonomy" id="4232"/>
    <lineage>
        <taxon>Eukaryota</taxon>
        <taxon>Viridiplantae</taxon>
        <taxon>Streptophyta</taxon>
        <taxon>Embryophyta</taxon>
        <taxon>Tracheophyta</taxon>
        <taxon>Spermatophyta</taxon>
        <taxon>Magnoliopsida</taxon>
        <taxon>eudicotyledons</taxon>
        <taxon>Gunneridae</taxon>
        <taxon>Pentapetalae</taxon>
        <taxon>asterids</taxon>
        <taxon>campanulids</taxon>
        <taxon>Asterales</taxon>
        <taxon>Asteraceae</taxon>
        <taxon>Asteroideae</taxon>
        <taxon>Heliantheae alliance</taxon>
        <taxon>Heliantheae</taxon>
        <taxon>Helianthus</taxon>
    </lineage>
</organism>
<evidence type="ECO:0000313" key="2">
    <source>
        <dbReference type="EMBL" id="OTF97048.1"/>
    </source>
</evidence>
<protein>
    <submittedName>
        <fullName evidence="2">Uncharacterized protein</fullName>
    </submittedName>
</protein>
<reference evidence="2" key="2">
    <citation type="submission" date="2017-02" db="EMBL/GenBank/DDBJ databases">
        <title>Sunflower complete genome.</title>
        <authorList>
            <person name="Langlade N."/>
            <person name="Munos S."/>
        </authorList>
    </citation>
    <scope>NUCLEOTIDE SEQUENCE [LARGE SCALE GENOMIC DNA]</scope>
    <source>
        <tissue evidence="2">Leaves</tissue>
    </source>
</reference>
<accession>A0A251SEI8</accession>
<gene>
    <name evidence="2" type="ORF">HannXRQ_Chr14g0430271</name>
    <name evidence="1" type="ORF">HanXRQr2_Chr14g0623891</name>
</gene>
<dbReference type="InParanoid" id="A0A251SEI8"/>
<dbReference type="AlphaFoldDB" id="A0A251SEI8"/>
<proteinExistence type="predicted"/>
<dbReference type="Proteomes" id="UP000215914">
    <property type="component" value="Chromosome 14"/>
</dbReference>
<name>A0A251SEI8_HELAN</name>